<feature type="compositionally biased region" description="Polar residues" evidence="1">
    <location>
        <begin position="107"/>
        <end position="116"/>
    </location>
</feature>
<keyword evidence="3" id="KW-1185">Reference proteome</keyword>
<dbReference type="Proteomes" id="UP000683360">
    <property type="component" value="Unassembled WGS sequence"/>
</dbReference>
<accession>A0A8S3R1A9</accession>
<feature type="region of interest" description="Disordered" evidence="1">
    <location>
        <begin position="196"/>
        <end position="238"/>
    </location>
</feature>
<dbReference type="EMBL" id="CAJPWZ010000779">
    <property type="protein sequence ID" value="CAG2200853.1"/>
    <property type="molecule type" value="Genomic_DNA"/>
</dbReference>
<proteinExistence type="predicted"/>
<protein>
    <submittedName>
        <fullName evidence="2">Uncharacterized protein</fullName>
    </submittedName>
</protein>
<name>A0A8S3R1A9_MYTED</name>
<dbReference type="OrthoDB" id="6191018at2759"/>
<evidence type="ECO:0000256" key="1">
    <source>
        <dbReference type="SAM" id="MobiDB-lite"/>
    </source>
</evidence>
<reference evidence="2" key="1">
    <citation type="submission" date="2021-03" db="EMBL/GenBank/DDBJ databases">
        <authorList>
            <person name="Bekaert M."/>
        </authorList>
    </citation>
    <scope>NUCLEOTIDE SEQUENCE</scope>
</reference>
<feature type="region of interest" description="Disordered" evidence="1">
    <location>
        <begin position="91"/>
        <end position="116"/>
    </location>
</feature>
<sequence length="625" mass="71602">MNVGLGTPIKQRECDRDFCLVCGKFAKEARRVETIRKLKGKDYSLKELLKKYGGINVESGTVCRNCSKKVDSLHKKKTDFYNECQKNAGMSKRMASSPHINPPKRINMSTPKTSTQYAAVFSDSEEEEDDISIIGLHLSDEDTETDQAHVSGILSLQSASSLSGSSSHPFSLDSLTSSATSESATSFQTASMTSLASSNSVTSNQTGSCSTSTDHIYSKNNEKSSTVKSKGKEDKQRSTIPAAIDHDYIVSKPSPVVQNIMVDKIMDFKNNININSKTEMKEADTEILMSILKTKNKREVIKHLLTTEGFKDSILCLLMEETNLMSNRLRNRKLFYVSELMKKRPEDLKFFKWNEIICEFMVKFPTVFSLILTMFLTPQDMENKDKIEAIIPRIGMVYSMLMQGRNKELSRIQRITSLFLFDNICDQKTQCLWNVALKGKSVYHINRPKADESVYLIHRPKADESVYHIHRPKADESVYHIHSPKADESVYNIHRPKADESVYHIHRPKADESVYNIHRPKADESVYHIHRPKTDESVYHIQRPKADESVYHIHRPKADESVYHIHRPEADESVYHIQRPKTDESVYHIHRPKADESVYHIHRPKTDESVYHIHRPKAIYISLFS</sequence>
<dbReference type="AlphaFoldDB" id="A0A8S3R1A9"/>
<evidence type="ECO:0000313" key="3">
    <source>
        <dbReference type="Proteomes" id="UP000683360"/>
    </source>
</evidence>
<organism evidence="2 3">
    <name type="scientific">Mytilus edulis</name>
    <name type="common">Blue mussel</name>
    <dbReference type="NCBI Taxonomy" id="6550"/>
    <lineage>
        <taxon>Eukaryota</taxon>
        <taxon>Metazoa</taxon>
        <taxon>Spiralia</taxon>
        <taxon>Lophotrochozoa</taxon>
        <taxon>Mollusca</taxon>
        <taxon>Bivalvia</taxon>
        <taxon>Autobranchia</taxon>
        <taxon>Pteriomorphia</taxon>
        <taxon>Mytilida</taxon>
        <taxon>Mytiloidea</taxon>
        <taxon>Mytilidae</taxon>
        <taxon>Mytilinae</taxon>
        <taxon>Mytilus</taxon>
    </lineage>
</organism>
<evidence type="ECO:0000313" key="2">
    <source>
        <dbReference type="EMBL" id="CAG2200853.1"/>
    </source>
</evidence>
<comment type="caution">
    <text evidence="2">The sequence shown here is derived from an EMBL/GenBank/DDBJ whole genome shotgun (WGS) entry which is preliminary data.</text>
</comment>
<gene>
    <name evidence="2" type="ORF">MEDL_15492</name>
</gene>
<feature type="compositionally biased region" description="Polar residues" evidence="1">
    <location>
        <begin position="196"/>
        <end position="215"/>
    </location>
</feature>